<organism evidence="14 15">
    <name type="scientific">Aliisedimentitalea scapharcae</name>
    <dbReference type="NCBI Taxonomy" id="1524259"/>
    <lineage>
        <taxon>Bacteria</taxon>
        <taxon>Pseudomonadati</taxon>
        <taxon>Pseudomonadota</taxon>
        <taxon>Alphaproteobacteria</taxon>
        <taxon>Rhodobacterales</taxon>
        <taxon>Roseobacteraceae</taxon>
        <taxon>Aliisedimentitalea</taxon>
    </lineage>
</organism>
<evidence type="ECO:0000256" key="3">
    <source>
        <dbReference type="ARBA" id="ARBA00013253"/>
    </source>
</evidence>
<dbReference type="EMBL" id="CP123584">
    <property type="protein sequence ID" value="WZK89608.1"/>
    <property type="molecule type" value="Genomic_DNA"/>
</dbReference>
<dbReference type="InterPro" id="IPR035907">
    <property type="entry name" value="Hppk_sf"/>
</dbReference>
<proteinExistence type="inferred from homology"/>
<keyword evidence="6" id="KW-0547">Nucleotide-binding</keyword>
<dbReference type="Pfam" id="PF01288">
    <property type="entry name" value="HPPK"/>
    <property type="match status" value="1"/>
</dbReference>
<evidence type="ECO:0000256" key="1">
    <source>
        <dbReference type="ARBA" id="ARBA00005051"/>
    </source>
</evidence>
<evidence type="ECO:0000256" key="7">
    <source>
        <dbReference type="ARBA" id="ARBA00022777"/>
    </source>
</evidence>
<evidence type="ECO:0000256" key="6">
    <source>
        <dbReference type="ARBA" id="ARBA00022741"/>
    </source>
</evidence>
<evidence type="ECO:0000256" key="8">
    <source>
        <dbReference type="ARBA" id="ARBA00022840"/>
    </source>
</evidence>
<evidence type="ECO:0000256" key="10">
    <source>
        <dbReference type="ARBA" id="ARBA00029409"/>
    </source>
</evidence>
<evidence type="ECO:0000256" key="2">
    <source>
        <dbReference type="ARBA" id="ARBA00005810"/>
    </source>
</evidence>
<dbReference type="RefSeq" id="WP_406647984.1">
    <property type="nucleotide sequence ID" value="NZ_CP123584.1"/>
</dbReference>
<sequence length="189" mass="20640">MTEFRSKALIALGGNLPSDVGSPQETLSAAISRLSEYQIDVRAISRFFATPCFPVGAGPDFVNAAIAVAYDGTPAQLLAHLHTVEASLLRKRDQRWGVRTVDLDLLAVNQMILPDVAGFQSWLDLPMDQQTQVAPDELILPHPRIQDRAFVLVPLCDIAPNWRHPVLGRTVSDLCAALPVDEINAVKPI</sequence>
<dbReference type="CDD" id="cd00483">
    <property type="entry name" value="HPPK"/>
    <property type="match status" value="1"/>
</dbReference>
<keyword evidence="5 14" id="KW-0808">Transferase</keyword>
<accession>A0ABZ2XV86</accession>
<evidence type="ECO:0000256" key="4">
    <source>
        <dbReference type="ARBA" id="ARBA00016218"/>
    </source>
</evidence>
<dbReference type="EC" id="2.7.6.3" evidence="3"/>
<keyword evidence="9" id="KW-0289">Folate biosynthesis</keyword>
<dbReference type="NCBIfam" id="TIGR01498">
    <property type="entry name" value="folK"/>
    <property type="match status" value="1"/>
</dbReference>
<evidence type="ECO:0000256" key="11">
    <source>
        <dbReference type="ARBA" id="ARBA00029766"/>
    </source>
</evidence>
<reference evidence="14 15" key="1">
    <citation type="submission" date="2023-04" db="EMBL/GenBank/DDBJ databases">
        <title>Complete genome sequence of Alisedimentitalea scapharcae.</title>
        <authorList>
            <person name="Rong J.-C."/>
            <person name="Yi M.-L."/>
            <person name="Zhao Q."/>
        </authorList>
    </citation>
    <scope>NUCLEOTIDE SEQUENCE [LARGE SCALE GENOMIC DNA]</scope>
    <source>
        <strain evidence="14 15">KCTC 42119</strain>
    </source>
</reference>
<dbReference type="SUPFAM" id="SSF55083">
    <property type="entry name" value="6-hydroxymethyl-7,8-dihydropterin pyrophosphokinase, HPPK"/>
    <property type="match status" value="1"/>
</dbReference>
<dbReference type="PANTHER" id="PTHR43071:SF1">
    <property type="entry name" value="2-AMINO-4-HYDROXY-6-HYDROXYMETHYLDIHYDROPTERIDINE PYROPHOSPHOKINASE"/>
    <property type="match status" value="1"/>
</dbReference>
<dbReference type="Proteomes" id="UP001623232">
    <property type="component" value="Chromosome"/>
</dbReference>
<dbReference type="InterPro" id="IPR000550">
    <property type="entry name" value="Hppk"/>
</dbReference>
<comment type="pathway">
    <text evidence="1">Cofactor biosynthesis; tetrahydrofolate biosynthesis; 2-amino-4-hydroxy-6-hydroxymethyl-7,8-dihydropteridine diphosphate from 7,8-dihydroneopterin triphosphate: step 4/4.</text>
</comment>
<feature type="domain" description="7,8-dihydro-6-hydroxymethylpterin-pyrophosphokinase" evidence="13">
    <location>
        <begin position="10"/>
        <end position="160"/>
    </location>
</feature>
<dbReference type="Gene3D" id="3.30.70.560">
    <property type="entry name" value="7,8-Dihydro-6-hydroxymethylpterin-pyrophosphokinase HPPK"/>
    <property type="match status" value="1"/>
</dbReference>
<keyword evidence="7" id="KW-0418">Kinase</keyword>
<protein>
    <recommendedName>
        <fullName evidence="4">2-amino-4-hydroxy-6-hydroxymethyldihydropteridine pyrophosphokinase</fullName>
        <ecNumber evidence="3">2.7.6.3</ecNumber>
    </recommendedName>
    <alternativeName>
        <fullName evidence="11">6-hydroxymethyl-7,8-dihydropterin pyrophosphokinase</fullName>
    </alternativeName>
    <alternativeName>
        <fullName evidence="12">7,8-dihydro-6-hydroxymethylpterin-pyrophosphokinase</fullName>
    </alternativeName>
</protein>
<dbReference type="GO" id="GO:0003848">
    <property type="term" value="F:2-amino-4-hydroxy-6-hydroxymethyldihydropteridine diphosphokinase activity"/>
    <property type="evidence" value="ECO:0007669"/>
    <property type="project" value="UniProtKB-EC"/>
</dbReference>
<comment type="function">
    <text evidence="10">Catalyzes the transfer of pyrophosphate from adenosine triphosphate (ATP) to 6-hydroxymethyl-7,8-dihydropterin, an enzymatic step in folate biosynthesis pathway.</text>
</comment>
<dbReference type="PANTHER" id="PTHR43071">
    <property type="entry name" value="2-AMINO-4-HYDROXY-6-HYDROXYMETHYLDIHYDROPTERIDINE PYROPHOSPHOKINASE"/>
    <property type="match status" value="1"/>
</dbReference>
<evidence type="ECO:0000313" key="14">
    <source>
        <dbReference type="EMBL" id="WZK89608.1"/>
    </source>
</evidence>
<name>A0ABZ2XV86_9RHOB</name>
<evidence type="ECO:0000256" key="12">
    <source>
        <dbReference type="ARBA" id="ARBA00033413"/>
    </source>
</evidence>
<evidence type="ECO:0000259" key="13">
    <source>
        <dbReference type="Pfam" id="PF01288"/>
    </source>
</evidence>
<gene>
    <name evidence="14" type="primary">folK</name>
    <name evidence="14" type="ORF">QEZ52_03390</name>
</gene>
<comment type="similarity">
    <text evidence="2">Belongs to the HPPK family.</text>
</comment>
<keyword evidence="8" id="KW-0067">ATP-binding</keyword>
<evidence type="ECO:0000313" key="15">
    <source>
        <dbReference type="Proteomes" id="UP001623232"/>
    </source>
</evidence>
<evidence type="ECO:0000256" key="9">
    <source>
        <dbReference type="ARBA" id="ARBA00022909"/>
    </source>
</evidence>
<evidence type="ECO:0000256" key="5">
    <source>
        <dbReference type="ARBA" id="ARBA00022679"/>
    </source>
</evidence>
<keyword evidence="15" id="KW-1185">Reference proteome</keyword>